<evidence type="ECO:0000256" key="2">
    <source>
        <dbReference type="ARBA" id="ARBA00006275"/>
    </source>
</evidence>
<dbReference type="Proteomes" id="UP000597338">
    <property type="component" value="Unassembled WGS sequence"/>
</dbReference>
<evidence type="ECO:0000256" key="1">
    <source>
        <dbReference type="ARBA" id="ARBA00004442"/>
    </source>
</evidence>
<proteinExistence type="inferred from homology"/>
<gene>
    <name evidence="8" type="ORF">GCM10011386_01940</name>
</gene>
<dbReference type="InterPro" id="IPR011990">
    <property type="entry name" value="TPR-like_helical_dom_sf"/>
</dbReference>
<evidence type="ECO:0000256" key="4">
    <source>
        <dbReference type="ARBA" id="ARBA00023136"/>
    </source>
</evidence>
<evidence type="ECO:0000256" key="3">
    <source>
        <dbReference type="ARBA" id="ARBA00022729"/>
    </source>
</evidence>
<dbReference type="PROSITE" id="PS51257">
    <property type="entry name" value="PROKAR_LIPOPROTEIN"/>
    <property type="match status" value="1"/>
</dbReference>
<keyword evidence="4" id="KW-0472">Membrane</keyword>
<dbReference type="InterPro" id="IPR012944">
    <property type="entry name" value="SusD_RagB_dom"/>
</dbReference>
<evidence type="ECO:0000259" key="7">
    <source>
        <dbReference type="Pfam" id="PF14322"/>
    </source>
</evidence>
<organism evidence="8 9">
    <name type="scientific">Parapedobacter defluvii</name>
    <dbReference type="NCBI Taxonomy" id="2045106"/>
    <lineage>
        <taxon>Bacteria</taxon>
        <taxon>Pseudomonadati</taxon>
        <taxon>Bacteroidota</taxon>
        <taxon>Sphingobacteriia</taxon>
        <taxon>Sphingobacteriales</taxon>
        <taxon>Sphingobacteriaceae</taxon>
        <taxon>Parapedobacter</taxon>
    </lineage>
</organism>
<dbReference type="SUPFAM" id="SSF48452">
    <property type="entry name" value="TPR-like"/>
    <property type="match status" value="1"/>
</dbReference>
<keyword evidence="5" id="KW-0998">Cell outer membrane</keyword>
<comment type="caution">
    <text evidence="8">The sequence shown here is derived from an EMBL/GenBank/DDBJ whole genome shotgun (WGS) entry which is preliminary data.</text>
</comment>
<protein>
    <submittedName>
        <fullName evidence="8">Membrane protein</fullName>
    </submittedName>
</protein>
<sequence>MTRTMKKSLKIIIVGIHIGLLGGLSSCETALSPDPTSVITNASFWKTEDDANGALTGLYVKLRSLANLNLFIWGEARSEVMEWGRLSGTLDYDRYYNNTLNPTSAGPTWQTIYSAINDCNLILQYVPGISFASEQSRNTIIAQAYTARAFLYFVLARTWGEVPIRTEPLEGYSPDDIHKARASLVDVFQLIKQDIQTAESLYADNSFPGGSRNYWTKPGLYALKADVYLWTGKKLDGGETDFNVAIEACNQVGQADVALLPNFGDLFKYDNKNNKEIIMAIGNKEFEVGNNYFYNMYSARLPNDLDPITGEVIGQTSGGVVWTVTDLVKDQFTDEDTRKDASFIEWQSETFYPTLIVKGRGVLISGVRYFTSDFIVYRYADVLLMKAEAKNAIGQNPEEEINQIRQRAFQTNFEDYRFVNGSPSANDDAILKERLLELVFEGKRWWDLNRFDKAFEIVPSLQSRQQDRYLEYFPISEQVLSLEPMVKQTAGY</sequence>
<feature type="domain" description="RagB/SusD" evidence="6">
    <location>
        <begin position="363"/>
        <end position="455"/>
    </location>
</feature>
<evidence type="ECO:0000256" key="5">
    <source>
        <dbReference type="ARBA" id="ARBA00023237"/>
    </source>
</evidence>
<name>A0ABQ1KXQ2_9SPHI</name>
<dbReference type="Gene3D" id="1.25.40.390">
    <property type="match status" value="1"/>
</dbReference>
<dbReference type="Pfam" id="PF14322">
    <property type="entry name" value="SusD-like_3"/>
    <property type="match status" value="1"/>
</dbReference>
<dbReference type="CDD" id="cd08977">
    <property type="entry name" value="SusD"/>
    <property type="match status" value="1"/>
</dbReference>
<keyword evidence="9" id="KW-1185">Reference proteome</keyword>
<comment type="similarity">
    <text evidence="2">Belongs to the SusD family.</text>
</comment>
<dbReference type="EMBL" id="BMIK01000001">
    <property type="protein sequence ID" value="GGC13873.1"/>
    <property type="molecule type" value="Genomic_DNA"/>
</dbReference>
<accession>A0ABQ1KXQ2</accession>
<dbReference type="Pfam" id="PF07980">
    <property type="entry name" value="SusD_RagB"/>
    <property type="match status" value="1"/>
</dbReference>
<comment type="subcellular location">
    <subcellularLocation>
        <location evidence="1">Cell outer membrane</location>
    </subcellularLocation>
</comment>
<evidence type="ECO:0000259" key="6">
    <source>
        <dbReference type="Pfam" id="PF07980"/>
    </source>
</evidence>
<feature type="domain" description="SusD-like N-terminal" evidence="7">
    <location>
        <begin position="98"/>
        <end position="229"/>
    </location>
</feature>
<reference evidence="9" key="1">
    <citation type="journal article" date="2019" name="Int. J. Syst. Evol. Microbiol.">
        <title>The Global Catalogue of Microorganisms (GCM) 10K type strain sequencing project: providing services to taxonomists for standard genome sequencing and annotation.</title>
        <authorList>
            <consortium name="The Broad Institute Genomics Platform"/>
            <consortium name="The Broad Institute Genome Sequencing Center for Infectious Disease"/>
            <person name="Wu L."/>
            <person name="Ma J."/>
        </authorList>
    </citation>
    <scope>NUCLEOTIDE SEQUENCE [LARGE SCALE GENOMIC DNA]</scope>
    <source>
        <strain evidence="9">CGMCC 1.15342</strain>
    </source>
</reference>
<keyword evidence="3" id="KW-0732">Signal</keyword>
<dbReference type="InterPro" id="IPR033985">
    <property type="entry name" value="SusD-like_N"/>
</dbReference>
<evidence type="ECO:0000313" key="8">
    <source>
        <dbReference type="EMBL" id="GGC13873.1"/>
    </source>
</evidence>
<evidence type="ECO:0000313" key="9">
    <source>
        <dbReference type="Proteomes" id="UP000597338"/>
    </source>
</evidence>